<keyword evidence="2 7" id="KW-1003">Cell membrane</keyword>
<dbReference type="GO" id="GO:0015697">
    <property type="term" value="P:quaternary ammonium group transport"/>
    <property type="evidence" value="ECO:0007669"/>
    <property type="project" value="UniProtKB-ARBA"/>
</dbReference>
<evidence type="ECO:0000313" key="10">
    <source>
        <dbReference type="Proteomes" id="UP000608530"/>
    </source>
</evidence>
<evidence type="ECO:0000256" key="7">
    <source>
        <dbReference type="RuleBase" id="RU364083"/>
    </source>
</evidence>
<dbReference type="InterPro" id="IPR003593">
    <property type="entry name" value="AAA+_ATPase"/>
</dbReference>
<dbReference type="PROSITE" id="PS50893">
    <property type="entry name" value="ABC_TRANSPORTER_2"/>
    <property type="match status" value="1"/>
</dbReference>
<dbReference type="Proteomes" id="UP000608530">
    <property type="component" value="Unassembled WGS sequence"/>
</dbReference>
<comment type="catalytic activity">
    <reaction evidence="7">
        <text>ATP + H2O + polyamine-[polyamine-binding protein]Side 1 = ADP + phosphate + polyamineSide 2 + [polyamine-binding protein]Side 1.</text>
        <dbReference type="EC" id="7.6.2.11"/>
    </reaction>
</comment>
<dbReference type="Pfam" id="PF08402">
    <property type="entry name" value="TOBE_2"/>
    <property type="match status" value="1"/>
</dbReference>
<sequence>MTDSTKKGAGGVELVRVSKTFPSGAVGIADVSLSIEPGEFVTFLGPSGSGKTTTLNAIAGFVAPTSGAVIIDGRDVTRLAPNRRDLGMVFQNYALFPHMTVSENVAFGLHKRGFDRATVRSKVAEALEMVRLGEYGTRRPKELSGGQQQRVALARALVYRPPILLMDEPLGALDKQLRDQMQVEIARLHRDLGTTFLFVTHDQGEALALSDRIALFHDGGVVQVGPPQDIYERPRSRFAAEFLGESTSFTGTLEGEGVLVWQGRRLHGFSVEPIGPGHEATMVVRPEHLRIVPRGEPSSTEENAVGGRVAELAYLGSHRRIGVSLEDGTRAVLEERIDEAAGVGYGDEVELRWRPRNAVLVTGDAS</sequence>
<evidence type="ECO:0000256" key="6">
    <source>
        <dbReference type="ARBA" id="ARBA00023136"/>
    </source>
</evidence>
<dbReference type="InterPro" id="IPR003439">
    <property type="entry name" value="ABC_transporter-like_ATP-bd"/>
</dbReference>
<evidence type="ECO:0000256" key="5">
    <source>
        <dbReference type="ARBA" id="ARBA00022967"/>
    </source>
</evidence>
<dbReference type="GO" id="GO:0043190">
    <property type="term" value="C:ATP-binding cassette (ABC) transporter complex"/>
    <property type="evidence" value="ECO:0007669"/>
    <property type="project" value="InterPro"/>
</dbReference>
<dbReference type="InterPro" id="IPR005893">
    <property type="entry name" value="PotA-like"/>
</dbReference>
<dbReference type="NCBIfam" id="TIGR01187">
    <property type="entry name" value="potA"/>
    <property type="match status" value="1"/>
</dbReference>
<keyword evidence="5 7" id="KW-1278">Translocase</keyword>
<dbReference type="GO" id="GO:0016887">
    <property type="term" value="F:ATP hydrolysis activity"/>
    <property type="evidence" value="ECO:0007669"/>
    <property type="project" value="InterPro"/>
</dbReference>
<organism evidence="9 10">
    <name type="scientific">Leucobacter chromiisoli</name>
    <dbReference type="NCBI Taxonomy" id="2796471"/>
    <lineage>
        <taxon>Bacteria</taxon>
        <taxon>Bacillati</taxon>
        <taxon>Actinomycetota</taxon>
        <taxon>Actinomycetes</taxon>
        <taxon>Micrococcales</taxon>
        <taxon>Microbacteriaceae</taxon>
        <taxon>Leucobacter</taxon>
    </lineage>
</organism>
<name>A0A934Q8D6_9MICO</name>
<dbReference type="InterPro" id="IPR013611">
    <property type="entry name" value="Transp-assoc_OB_typ2"/>
</dbReference>
<evidence type="ECO:0000256" key="2">
    <source>
        <dbReference type="ARBA" id="ARBA00022475"/>
    </source>
</evidence>
<dbReference type="InterPro" id="IPR008995">
    <property type="entry name" value="Mo/tungstate-bd_C_term_dom"/>
</dbReference>
<dbReference type="Gene3D" id="3.40.50.300">
    <property type="entry name" value="P-loop containing nucleotide triphosphate hydrolases"/>
    <property type="match status" value="1"/>
</dbReference>
<dbReference type="PROSITE" id="PS00211">
    <property type="entry name" value="ABC_TRANSPORTER_1"/>
    <property type="match status" value="1"/>
</dbReference>
<dbReference type="PANTHER" id="PTHR42781">
    <property type="entry name" value="SPERMIDINE/PUTRESCINE IMPORT ATP-BINDING PROTEIN POTA"/>
    <property type="match status" value="1"/>
</dbReference>
<comment type="caution">
    <text evidence="9">The sequence shown here is derived from an EMBL/GenBank/DDBJ whole genome shotgun (WGS) entry which is preliminary data.</text>
</comment>
<dbReference type="InterPro" id="IPR027417">
    <property type="entry name" value="P-loop_NTPase"/>
</dbReference>
<feature type="domain" description="ABC transporter" evidence="8">
    <location>
        <begin position="12"/>
        <end position="243"/>
    </location>
</feature>
<dbReference type="GO" id="GO:0015417">
    <property type="term" value="F:ABC-type polyamine transporter activity"/>
    <property type="evidence" value="ECO:0007669"/>
    <property type="project" value="UniProtKB-EC"/>
</dbReference>
<comment type="function">
    <text evidence="7">Part of the ABC transporter complex PotABCD involved in spermidine/putrescine import. Responsible for energy coupling to the transport system.</text>
</comment>
<dbReference type="SMART" id="SM00382">
    <property type="entry name" value="AAA"/>
    <property type="match status" value="1"/>
</dbReference>
<reference evidence="9" key="1">
    <citation type="submission" date="2020-12" db="EMBL/GenBank/DDBJ databases">
        <title>Leucobacter sp. CAS1, isolated from Chromium sludge.</title>
        <authorList>
            <person name="Xu Z."/>
        </authorList>
    </citation>
    <scope>NUCLEOTIDE SEQUENCE</scope>
    <source>
        <strain evidence="9">CSA1</strain>
    </source>
</reference>
<evidence type="ECO:0000256" key="3">
    <source>
        <dbReference type="ARBA" id="ARBA00022741"/>
    </source>
</evidence>
<keyword evidence="3 7" id="KW-0547">Nucleotide-binding</keyword>
<gene>
    <name evidence="7" type="primary">potA</name>
    <name evidence="9" type="ORF">JD276_13945</name>
</gene>
<dbReference type="FunFam" id="3.40.50.300:FF:000425">
    <property type="entry name" value="Probable ABC transporter, ATP-binding subunit"/>
    <property type="match status" value="1"/>
</dbReference>
<dbReference type="RefSeq" id="WP_200116270.1">
    <property type="nucleotide sequence ID" value="NZ_JAEHOH010000021.1"/>
</dbReference>
<keyword evidence="6 7" id="KW-0472">Membrane</keyword>
<comment type="similarity">
    <text evidence="7">Belongs to the ABC transporter superfamily. Spermidine/putrescine importer (TC 3.A.1.11.1) family.</text>
</comment>
<dbReference type="GO" id="GO:0005524">
    <property type="term" value="F:ATP binding"/>
    <property type="evidence" value="ECO:0007669"/>
    <property type="project" value="UniProtKB-KW"/>
</dbReference>
<evidence type="ECO:0000256" key="1">
    <source>
        <dbReference type="ARBA" id="ARBA00022448"/>
    </source>
</evidence>
<comment type="subunit">
    <text evidence="7">The complex is composed of two ATP-binding proteins (PotA), two transmembrane proteins (PotB and PotC) and a solute-binding protein (PotD).</text>
</comment>
<protein>
    <recommendedName>
        <fullName evidence="7">Spermidine/putrescine import ATP-binding protein PotA</fullName>
        <ecNumber evidence="7">7.6.2.11</ecNumber>
    </recommendedName>
</protein>
<keyword evidence="4 7" id="KW-0067">ATP-binding</keyword>
<dbReference type="PANTHER" id="PTHR42781:SF4">
    <property type="entry name" value="SPERMIDINE_PUTRESCINE IMPORT ATP-BINDING PROTEIN POTA"/>
    <property type="match status" value="1"/>
</dbReference>
<keyword evidence="1 7" id="KW-0813">Transport</keyword>
<evidence type="ECO:0000259" key="8">
    <source>
        <dbReference type="PROSITE" id="PS50893"/>
    </source>
</evidence>
<accession>A0A934Q8D6</accession>
<dbReference type="InterPro" id="IPR050093">
    <property type="entry name" value="ABC_SmlMolc_Importer"/>
</dbReference>
<dbReference type="SUPFAM" id="SSF52540">
    <property type="entry name" value="P-loop containing nucleoside triphosphate hydrolases"/>
    <property type="match status" value="1"/>
</dbReference>
<evidence type="ECO:0000256" key="4">
    <source>
        <dbReference type="ARBA" id="ARBA00022840"/>
    </source>
</evidence>
<dbReference type="SUPFAM" id="SSF50331">
    <property type="entry name" value="MOP-like"/>
    <property type="match status" value="1"/>
</dbReference>
<dbReference type="Pfam" id="PF00005">
    <property type="entry name" value="ABC_tran"/>
    <property type="match status" value="1"/>
</dbReference>
<keyword evidence="10" id="KW-1185">Reference proteome</keyword>
<dbReference type="InterPro" id="IPR017871">
    <property type="entry name" value="ABC_transporter-like_CS"/>
</dbReference>
<evidence type="ECO:0000313" key="9">
    <source>
        <dbReference type="EMBL" id="MBK0420135.1"/>
    </source>
</evidence>
<dbReference type="EMBL" id="JAEHOH010000021">
    <property type="protein sequence ID" value="MBK0420135.1"/>
    <property type="molecule type" value="Genomic_DNA"/>
</dbReference>
<proteinExistence type="inferred from homology"/>
<dbReference type="AlphaFoldDB" id="A0A934Q8D6"/>
<dbReference type="EC" id="7.6.2.11" evidence="7"/>